<evidence type="ECO:0000256" key="5">
    <source>
        <dbReference type="SAM" id="SignalP"/>
    </source>
</evidence>
<dbReference type="Proteomes" id="UP000751190">
    <property type="component" value="Unassembled WGS sequence"/>
</dbReference>
<feature type="binding site" evidence="4">
    <location>
        <position position="172"/>
    </location>
    <ligand>
        <name>3'-phosphoadenylyl sulfate</name>
        <dbReference type="ChEBI" id="CHEBI:58339"/>
    </ligand>
</feature>
<evidence type="ECO:0000256" key="2">
    <source>
        <dbReference type="ARBA" id="ARBA00023180"/>
    </source>
</evidence>
<dbReference type="GO" id="GO:0008146">
    <property type="term" value="F:sulfotransferase activity"/>
    <property type="evidence" value="ECO:0007669"/>
    <property type="project" value="InterPro"/>
</dbReference>
<keyword evidence="2" id="KW-0325">Glycoprotein</keyword>
<dbReference type="SUPFAM" id="SSF52540">
    <property type="entry name" value="P-loop containing nucleoside triphosphate hydrolases"/>
    <property type="match status" value="1"/>
</dbReference>
<dbReference type="AlphaFoldDB" id="A0A8J5Y0S4"/>
<feature type="domain" description="Sulfotransferase" evidence="6">
    <location>
        <begin position="65"/>
        <end position="313"/>
    </location>
</feature>
<dbReference type="PANTHER" id="PTHR10605:SF56">
    <property type="entry name" value="BIFUNCTIONAL HEPARAN SULFATE N-DEACETYLASE_N-SULFOTRANSFERASE"/>
    <property type="match status" value="1"/>
</dbReference>
<evidence type="ECO:0000259" key="6">
    <source>
        <dbReference type="Pfam" id="PF00685"/>
    </source>
</evidence>
<feature type="active site" description="For sulfotransferase activity" evidence="3">
    <location>
        <position position="72"/>
    </location>
</feature>
<feature type="chain" id="PRO_5035151115" description="Sulfotransferase domain-containing protein" evidence="5">
    <location>
        <begin position="24"/>
        <end position="421"/>
    </location>
</feature>
<evidence type="ECO:0000313" key="8">
    <source>
        <dbReference type="Proteomes" id="UP000751190"/>
    </source>
</evidence>
<organism evidence="7 8">
    <name type="scientific">Diacronema lutheri</name>
    <name type="common">Unicellular marine alga</name>
    <name type="synonym">Monochrysis lutheri</name>
    <dbReference type="NCBI Taxonomy" id="2081491"/>
    <lineage>
        <taxon>Eukaryota</taxon>
        <taxon>Haptista</taxon>
        <taxon>Haptophyta</taxon>
        <taxon>Pavlovophyceae</taxon>
        <taxon>Pavlovales</taxon>
        <taxon>Pavlovaceae</taxon>
        <taxon>Diacronema</taxon>
    </lineage>
</organism>
<keyword evidence="8" id="KW-1185">Reference proteome</keyword>
<evidence type="ECO:0000313" key="7">
    <source>
        <dbReference type="EMBL" id="KAG8469180.1"/>
    </source>
</evidence>
<comment type="caution">
    <text evidence="7">The sequence shown here is derived from an EMBL/GenBank/DDBJ whole genome shotgun (WGS) entry which is preliminary data.</text>
</comment>
<proteinExistence type="predicted"/>
<evidence type="ECO:0000256" key="1">
    <source>
        <dbReference type="ARBA" id="ARBA00022679"/>
    </source>
</evidence>
<name>A0A8J5Y0S4_DIALT</name>
<dbReference type="InterPro" id="IPR027417">
    <property type="entry name" value="P-loop_NTPase"/>
</dbReference>
<dbReference type="Pfam" id="PF00685">
    <property type="entry name" value="Sulfotransfer_1"/>
    <property type="match status" value="1"/>
</dbReference>
<gene>
    <name evidence="7" type="ORF">KFE25_007698</name>
</gene>
<dbReference type="InterPro" id="IPR000863">
    <property type="entry name" value="Sulfotransferase_dom"/>
</dbReference>
<accession>A0A8J5Y0S4</accession>
<reference evidence="7" key="1">
    <citation type="submission" date="2021-05" db="EMBL/GenBank/DDBJ databases">
        <title>The genome of the haptophyte Pavlova lutheri (Diacronema luteri, Pavlovales) - a model for lipid biosynthesis in eukaryotic algae.</title>
        <authorList>
            <person name="Hulatt C.J."/>
            <person name="Posewitz M.C."/>
        </authorList>
    </citation>
    <scope>NUCLEOTIDE SEQUENCE</scope>
    <source>
        <strain evidence="7">NIVA-4/92</strain>
    </source>
</reference>
<evidence type="ECO:0000256" key="4">
    <source>
        <dbReference type="PIRSR" id="PIRSR637359-2"/>
    </source>
</evidence>
<dbReference type="OMA" id="RINIRST"/>
<dbReference type="OrthoDB" id="411451at2759"/>
<feature type="signal peptide" evidence="5">
    <location>
        <begin position="1"/>
        <end position="23"/>
    </location>
</feature>
<evidence type="ECO:0000256" key="3">
    <source>
        <dbReference type="PIRSR" id="PIRSR637359-1"/>
    </source>
</evidence>
<feature type="binding site" evidence="4">
    <location>
        <position position="180"/>
    </location>
    <ligand>
        <name>3'-phosphoadenylyl sulfate</name>
        <dbReference type="ChEBI" id="CHEBI:58339"/>
    </ligand>
</feature>
<keyword evidence="5" id="KW-0732">Signal</keyword>
<dbReference type="InterPro" id="IPR037359">
    <property type="entry name" value="NST/OST"/>
</dbReference>
<dbReference type="PANTHER" id="PTHR10605">
    <property type="entry name" value="HEPARAN SULFATE SULFOTRANSFERASE"/>
    <property type="match status" value="1"/>
</dbReference>
<protein>
    <recommendedName>
        <fullName evidence="6">Sulfotransferase domain-containing protein</fullName>
    </recommendedName>
</protein>
<dbReference type="EMBL" id="JAGTXO010000003">
    <property type="protein sequence ID" value="KAG8469180.1"/>
    <property type="molecule type" value="Genomic_DNA"/>
</dbReference>
<dbReference type="Gene3D" id="3.40.50.300">
    <property type="entry name" value="P-loop containing nucleotide triphosphate hydrolases"/>
    <property type="match status" value="1"/>
</dbReference>
<keyword evidence="1" id="KW-0808">Transferase</keyword>
<sequence length="421" mass="45720">MLMSTYSSAVTVALLAAVGVERAHMLLSNDRAAPGRNGSVASGNHPWARHTPATLCLHGHVAPTILLLGAQKCGSTSLWSDLIKHNDGMVHARPLLASEPRYYAKEQHFFDLHFHKGMAFYVSRYPTCKRGAPACYGIDASPTYLRIPGTAARVHAAYVGHRRALRMIVILRNPTDRVLSWYGHIGMKYLHVNVSLNEFAHLSVREMRACAATHGLTAESDELWASPCRELHPPLYDALTGGLYAPQIAEWLRWFPASQIALVTFGGYMNRTGKVLHDLTAFIGQRRRSGALAITAARINIRSTKRVSFNATAHAALTEFYRPHVDALIALLHRPVAEHMFSTPFSPHAAASIDAAVTGRSSREAARAESEEGAPAAAGPASLLALEFQRQHLTPVLARSVRPPTAGCAHASRGGGGCARF</sequence>